<accession>A0AAN8XDJ9</accession>
<dbReference type="AlphaFoldDB" id="A0AAN8XDJ9"/>
<dbReference type="Proteomes" id="UP001381693">
    <property type="component" value="Unassembled WGS sequence"/>
</dbReference>
<evidence type="ECO:0000256" key="1">
    <source>
        <dbReference type="SAM" id="MobiDB-lite"/>
    </source>
</evidence>
<protein>
    <submittedName>
        <fullName evidence="2">Uncharacterized protein</fullName>
    </submittedName>
</protein>
<reference evidence="2 3" key="1">
    <citation type="submission" date="2023-11" db="EMBL/GenBank/DDBJ databases">
        <title>Halocaridina rubra genome assembly.</title>
        <authorList>
            <person name="Smith C."/>
        </authorList>
    </citation>
    <scope>NUCLEOTIDE SEQUENCE [LARGE SCALE GENOMIC DNA]</scope>
    <source>
        <strain evidence="2">EP-1</strain>
        <tissue evidence="2">Whole</tissue>
    </source>
</reference>
<proteinExistence type="predicted"/>
<feature type="region of interest" description="Disordered" evidence="1">
    <location>
        <begin position="74"/>
        <end position="97"/>
    </location>
</feature>
<evidence type="ECO:0000313" key="2">
    <source>
        <dbReference type="EMBL" id="KAK7082212.1"/>
    </source>
</evidence>
<gene>
    <name evidence="2" type="ORF">SK128_027733</name>
</gene>
<evidence type="ECO:0000313" key="3">
    <source>
        <dbReference type="Proteomes" id="UP001381693"/>
    </source>
</evidence>
<name>A0AAN8XDJ9_HALRR</name>
<comment type="caution">
    <text evidence="2">The sequence shown here is derived from an EMBL/GenBank/DDBJ whole genome shotgun (WGS) entry which is preliminary data.</text>
</comment>
<dbReference type="EMBL" id="JAXCGZ010004136">
    <property type="protein sequence ID" value="KAK7082212.1"/>
    <property type="molecule type" value="Genomic_DNA"/>
</dbReference>
<organism evidence="2 3">
    <name type="scientific">Halocaridina rubra</name>
    <name type="common">Hawaiian red shrimp</name>
    <dbReference type="NCBI Taxonomy" id="373956"/>
    <lineage>
        <taxon>Eukaryota</taxon>
        <taxon>Metazoa</taxon>
        <taxon>Ecdysozoa</taxon>
        <taxon>Arthropoda</taxon>
        <taxon>Crustacea</taxon>
        <taxon>Multicrustacea</taxon>
        <taxon>Malacostraca</taxon>
        <taxon>Eumalacostraca</taxon>
        <taxon>Eucarida</taxon>
        <taxon>Decapoda</taxon>
        <taxon>Pleocyemata</taxon>
        <taxon>Caridea</taxon>
        <taxon>Atyoidea</taxon>
        <taxon>Atyidae</taxon>
        <taxon>Halocaridina</taxon>
    </lineage>
</organism>
<sequence>MSLEDRTDSKAALESMTGQLMTFDDIKGPTDVLSKLQTIQLPITSGNLLASRQQETVNDEIKYIDYSEDISATERKDTKAATGSILMTTDEDGKDPM</sequence>
<keyword evidence="3" id="KW-1185">Reference proteome</keyword>